<evidence type="ECO:0000313" key="1">
    <source>
        <dbReference type="EMBL" id="PQO28682.1"/>
    </source>
</evidence>
<accession>A0A2S8F963</accession>
<proteinExistence type="predicted"/>
<gene>
    <name evidence="1" type="ORF">C5Y98_23140</name>
</gene>
<reference evidence="1 2" key="1">
    <citation type="submission" date="2018-02" db="EMBL/GenBank/DDBJ databases">
        <title>Comparative genomes isolates from brazilian mangrove.</title>
        <authorList>
            <person name="Araujo J.E."/>
            <person name="Taketani R.G."/>
            <person name="Silva M.C.P."/>
            <person name="Loureco M.V."/>
            <person name="Andreote F.D."/>
        </authorList>
    </citation>
    <scope>NUCLEOTIDE SEQUENCE [LARGE SCALE GENOMIC DNA]</scope>
    <source>
        <strain evidence="1 2">NAP PRIS-MGV</strain>
    </source>
</reference>
<name>A0A2S8F963_9BACT</name>
<organism evidence="1 2">
    <name type="scientific">Blastopirellula marina</name>
    <dbReference type="NCBI Taxonomy" id="124"/>
    <lineage>
        <taxon>Bacteria</taxon>
        <taxon>Pseudomonadati</taxon>
        <taxon>Planctomycetota</taxon>
        <taxon>Planctomycetia</taxon>
        <taxon>Pirellulales</taxon>
        <taxon>Pirellulaceae</taxon>
        <taxon>Blastopirellula</taxon>
    </lineage>
</organism>
<sequence>MTELILATLETHMVRIATAIDVCYGDRAVGSFSLSDRTCRHFGETQPSGGVVGQVANGIG</sequence>
<dbReference type="Proteomes" id="UP000239388">
    <property type="component" value="Unassembled WGS sequence"/>
</dbReference>
<dbReference type="EMBL" id="PUIB01000024">
    <property type="protein sequence ID" value="PQO28682.1"/>
    <property type="molecule type" value="Genomic_DNA"/>
</dbReference>
<protein>
    <submittedName>
        <fullName evidence="1">Uncharacterized protein</fullName>
    </submittedName>
</protein>
<dbReference type="AlphaFoldDB" id="A0A2S8F963"/>
<evidence type="ECO:0000313" key="2">
    <source>
        <dbReference type="Proteomes" id="UP000239388"/>
    </source>
</evidence>
<comment type="caution">
    <text evidence="1">The sequence shown here is derived from an EMBL/GenBank/DDBJ whole genome shotgun (WGS) entry which is preliminary data.</text>
</comment>